<feature type="domain" description="EF-hand" evidence="7">
    <location>
        <begin position="144"/>
        <end position="179"/>
    </location>
</feature>
<dbReference type="InterPro" id="IPR011992">
    <property type="entry name" value="EF-hand-dom_pair"/>
</dbReference>
<dbReference type="PROSITE" id="PS00018">
    <property type="entry name" value="EF_HAND_1"/>
    <property type="match status" value="2"/>
</dbReference>
<dbReference type="Gene3D" id="1.10.238.10">
    <property type="entry name" value="EF-hand"/>
    <property type="match status" value="1"/>
</dbReference>
<dbReference type="InterPro" id="IPR018247">
    <property type="entry name" value="EF_Hand_1_Ca_BS"/>
</dbReference>
<dbReference type="Pfam" id="PF00520">
    <property type="entry name" value="Ion_trans"/>
    <property type="match status" value="1"/>
</dbReference>
<keyword evidence="4 6" id="KW-1133">Transmembrane helix</keyword>
<evidence type="ECO:0000256" key="2">
    <source>
        <dbReference type="ARBA" id="ARBA00022692"/>
    </source>
</evidence>
<reference evidence="8" key="1">
    <citation type="submission" date="2023-10" db="EMBL/GenBank/DDBJ databases">
        <authorList>
            <person name="Chen Y."/>
            <person name="Shah S."/>
            <person name="Dougan E. K."/>
            <person name="Thang M."/>
            <person name="Chan C."/>
        </authorList>
    </citation>
    <scope>NUCLEOTIDE SEQUENCE [LARGE SCALE GENOMIC DNA]</scope>
</reference>
<gene>
    <name evidence="8" type="ORF">PCOR1329_LOCUS23464</name>
</gene>
<feature type="transmembrane region" description="Helical" evidence="6">
    <location>
        <begin position="21"/>
        <end position="43"/>
    </location>
</feature>
<name>A0ABN9RSZ5_9DINO</name>
<dbReference type="PROSITE" id="PS50222">
    <property type="entry name" value="EF_HAND_2"/>
    <property type="match status" value="2"/>
</dbReference>
<keyword evidence="5 6" id="KW-0472">Membrane</keyword>
<comment type="caution">
    <text evidence="8">The sequence shown here is derived from an EMBL/GenBank/DDBJ whole genome shotgun (WGS) entry which is preliminary data.</text>
</comment>
<dbReference type="InterPro" id="IPR002048">
    <property type="entry name" value="EF_hand_dom"/>
</dbReference>
<dbReference type="CDD" id="cd00051">
    <property type="entry name" value="EFh"/>
    <property type="match status" value="1"/>
</dbReference>
<protein>
    <recommendedName>
        <fullName evidence="7">EF-hand domain-containing protein</fullName>
    </recommendedName>
</protein>
<evidence type="ECO:0000256" key="6">
    <source>
        <dbReference type="SAM" id="Phobius"/>
    </source>
</evidence>
<accession>A0ABN9RSZ5</accession>
<dbReference type="Gene3D" id="1.10.287.70">
    <property type="match status" value="1"/>
</dbReference>
<keyword evidence="2 6" id="KW-0812">Transmembrane</keyword>
<evidence type="ECO:0000313" key="8">
    <source>
        <dbReference type="EMBL" id="CAK0822427.1"/>
    </source>
</evidence>
<dbReference type="Pfam" id="PF13202">
    <property type="entry name" value="EF-hand_5"/>
    <property type="match status" value="2"/>
</dbReference>
<dbReference type="SMART" id="SM00054">
    <property type="entry name" value="EFh"/>
    <property type="match status" value="2"/>
</dbReference>
<dbReference type="InterPro" id="IPR005821">
    <property type="entry name" value="Ion_trans_dom"/>
</dbReference>
<evidence type="ECO:0000313" key="9">
    <source>
        <dbReference type="Proteomes" id="UP001189429"/>
    </source>
</evidence>
<keyword evidence="9" id="KW-1185">Reference proteome</keyword>
<organism evidence="8 9">
    <name type="scientific">Prorocentrum cordatum</name>
    <dbReference type="NCBI Taxonomy" id="2364126"/>
    <lineage>
        <taxon>Eukaryota</taxon>
        <taxon>Sar</taxon>
        <taxon>Alveolata</taxon>
        <taxon>Dinophyceae</taxon>
        <taxon>Prorocentrales</taxon>
        <taxon>Prorocentraceae</taxon>
        <taxon>Prorocentrum</taxon>
    </lineage>
</organism>
<comment type="subcellular location">
    <subcellularLocation>
        <location evidence="1">Membrane</location>
        <topology evidence="1">Multi-pass membrane protein</topology>
    </subcellularLocation>
</comment>
<keyword evidence="3" id="KW-0106">Calcium</keyword>
<feature type="transmembrane region" description="Helical" evidence="6">
    <location>
        <begin position="96"/>
        <end position="124"/>
    </location>
</feature>
<evidence type="ECO:0000256" key="4">
    <source>
        <dbReference type="ARBA" id="ARBA00022989"/>
    </source>
</evidence>
<feature type="domain" description="EF-hand" evidence="7">
    <location>
        <begin position="190"/>
        <end position="225"/>
    </location>
</feature>
<sequence length="325" mass="35867">MEEFQDMWKLVSGLGSSLRTVLSAAFLVVLAIYVFACIGVELITRNHTLLQDPETASVVEQNFRTVQLTMLTLFRFTNADSISSIYTPLVNKAWYLAFYFGALWLTVTVSLMTSVAAVIVDNAIARGGQDRDMRTHCLRKKLKALTPCINSVFSQLDLDGDGILQLSEVMAGIERFEGFDTLPEDLKKLLVSDNLADLYEFLDTDGSGKVDREEFFEGVCHLAFESVPIETTRTLQLLRSQHRALELIRDVTCLLGNQAVLAADHPQGAETLSVMLAPKFRIRRDGASVGAVTAKPQVFSIPLESPLEKPCAMNSVISTSADPQL</sequence>
<dbReference type="Proteomes" id="UP001189429">
    <property type="component" value="Unassembled WGS sequence"/>
</dbReference>
<evidence type="ECO:0000256" key="3">
    <source>
        <dbReference type="ARBA" id="ARBA00022837"/>
    </source>
</evidence>
<evidence type="ECO:0000259" key="7">
    <source>
        <dbReference type="PROSITE" id="PS50222"/>
    </source>
</evidence>
<dbReference type="SUPFAM" id="SSF47473">
    <property type="entry name" value="EF-hand"/>
    <property type="match status" value="1"/>
</dbReference>
<evidence type="ECO:0000256" key="1">
    <source>
        <dbReference type="ARBA" id="ARBA00004141"/>
    </source>
</evidence>
<dbReference type="EMBL" id="CAUYUJ010007947">
    <property type="protein sequence ID" value="CAK0822427.1"/>
    <property type="molecule type" value="Genomic_DNA"/>
</dbReference>
<evidence type="ECO:0000256" key="5">
    <source>
        <dbReference type="ARBA" id="ARBA00023136"/>
    </source>
</evidence>
<proteinExistence type="predicted"/>